<dbReference type="EMBL" id="GBXM01096588">
    <property type="protein sequence ID" value="JAH11989.1"/>
    <property type="molecule type" value="Transcribed_RNA"/>
</dbReference>
<protein>
    <submittedName>
        <fullName evidence="1">Uncharacterized protein</fullName>
    </submittedName>
</protein>
<sequence length="32" mass="3209">MSGCRGFCGGTTGSTARWPGGWTSMATGARSL</sequence>
<accession>A0A0E9Q5G8</accession>
<dbReference type="AlphaFoldDB" id="A0A0E9Q5G8"/>
<evidence type="ECO:0000313" key="1">
    <source>
        <dbReference type="EMBL" id="JAH11989.1"/>
    </source>
</evidence>
<reference evidence="1" key="1">
    <citation type="submission" date="2014-11" db="EMBL/GenBank/DDBJ databases">
        <authorList>
            <person name="Amaro Gonzalez C."/>
        </authorList>
    </citation>
    <scope>NUCLEOTIDE SEQUENCE</scope>
</reference>
<reference evidence="1" key="2">
    <citation type="journal article" date="2015" name="Fish Shellfish Immunol.">
        <title>Early steps in the European eel (Anguilla anguilla)-Vibrio vulnificus interaction in the gills: Role of the RtxA13 toxin.</title>
        <authorList>
            <person name="Callol A."/>
            <person name="Pajuelo D."/>
            <person name="Ebbesson L."/>
            <person name="Teles M."/>
            <person name="MacKenzie S."/>
            <person name="Amaro C."/>
        </authorList>
    </citation>
    <scope>NUCLEOTIDE SEQUENCE</scope>
</reference>
<proteinExistence type="predicted"/>
<name>A0A0E9Q5G8_ANGAN</name>
<organism evidence="1">
    <name type="scientific">Anguilla anguilla</name>
    <name type="common">European freshwater eel</name>
    <name type="synonym">Muraena anguilla</name>
    <dbReference type="NCBI Taxonomy" id="7936"/>
    <lineage>
        <taxon>Eukaryota</taxon>
        <taxon>Metazoa</taxon>
        <taxon>Chordata</taxon>
        <taxon>Craniata</taxon>
        <taxon>Vertebrata</taxon>
        <taxon>Euteleostomi</taxon>
        <taxon>Actinopterygii</taxon>
        <taxon>Neopterygii</taxon>
        <taxon>Teleostei</taxon>
        <taxon>Anguilliformes</taxon>
        <taxon>Anguillidae</taxon>
        <taxon>Anguilla</taxon>
    </lineage>
</organism>